<sequence length="78" mass="8537">MWTLQEVRVTWDSDTPCAAPQGEGLLSFLGSAKLVTPALSPEPARALPVPEDTKARVRGARLRDRVLFIMHAPARVSK</sequence>
<evidence type="ECO:0000313" key="1">
    <source>
        <dbReference type="EMBL" id="KAJ1126359.1"/>
    </source>
</evidence>
<gene>
    <name evidence="1" type="ORF">NDU88_004767</name>
</gene>
<comment type="caution">
    <text evidence="1">The sequence shown here is derived from an EMBL/GenBank/DDBJ whole genome shotgun (WGS) entry which is preliminary data.</text>
</comment>
<keyword evidence="2" id="KW-1185">Reference proteome</keyword>
<name>A0AAV7PF06_PLEWA</name>
<evidence type="ECO:0000313" key="2">
    <source>
        <dbReference type="Proteomes" id="UP001066276"/>
    </source>
</evidence>
<dbReference type="EMBL" id="JANPWB010000011">
    <property type="protein sequence ID" value="KAJ1126359.1"/>
    <property type="molecule type" value="Genomic_DNA"/>
</dbReference>
<organism evidence="1 2">
    <name type="scientific">Pleurodeles waltl</name>
    <name type="common">Iberian ribbed newt</name>
    <dbReference type="NCBI Taxonomy" id="8319"/>
    <lineage>
        <taxon>Eukaryota</taxon>
        <taxon>Metazoa</taxon>
        <taxon>Chordata</taxon>
        <taxon>Craniata</taxon>
        <taxon>Vertebrata</taxon>
        <taxon>Euteleostomi</taxon>
        <taxon>Amphibia</taxon>
        <taxon>Batrachia</taxon>
        <taxon>Caudata</taxon>
        <taxon>Salamandroidea</taxon>
        <taxon>Salamandridae</taxon>
        <taxon>Pleurodelinae</taxon>
        <taxon>Pleurodeles</taxon>
    </lineage>
</organism>
<dbReference type="Proteomes" id="UP001066276">
    <property type="component" value="Chromosome 7"/>
</dbReference>
<reference evidence="1" key="1">
    <citation type="journal article" date="2022" name="bioRxiv">
        <title>Sequencing and chromosome-scale assembly of the giantPleurodeles waltlgenome.</title>
        <authorList>
            <person name="Brown T."/>
            <person name="Elewa A."/>
            <person name="Iarovenko S."/>
            <person name="Subramanian E."/>
            <person name="Araus A.J."/>
            <person name="Petzold A."/>
            <person name="Susuki M."/>
            <person name="Suzuki K.-i.T."/>
            <person name="Hayashi T."/>
            <person name="Toyoda A."/>
            <person name="Oliveira C."/>
            <person name="Osipova E."/>
            <person name="Leigh N.D."/>
            <person name="Simon A."/>
            <person name="Yun M.H."/>
        </authorList>
    </citation>
    <scope>NUCLEOTIDE SEQUENCE</scope>
    <source>
        <strain evidence="1">20211129_DDA</strain>
        <tissue evidence="1">Liver</tissue>
    </source>
</reference>
<proteinExistence type="predicted"/>
<dbReference type="AlphaFoldDB" id="A0AAV7PF06"/>
<protein>
    <submittedName>
        <fullName evidence="1">Uncharacterized protein</fullName>
    </submittedName>
</protein>
<accession>A0AAV7PF06</accession>